<reference evidence="1" key="2">
    <citation type="submission" date="2019-07" db="EMBL/GenBank/DDBJ databases">
        <authorList>
            <person name="Yang Y."/>
            <person name="Bocs S."/>
            <person name="Baudouin L."/>
        </authorList>
    </citation>
    <scope>NUCLEOTIDE SEQUENCE</scope>
    <source>
        <tissue evidence="1">Spear leaf of Hainan Tall coconut</tissue>
    </source>
</reference>
<accession>A0A8K0IX18</accession>
<dbReference type="EMBL" id="CM017886">
    <property type="protein sequence ID" value="KAG1370079.1"/>
    <property type="molecule type" value="Genomic_DNA"/>
</dbReference>
<organism evidence="1 2">
    <name type="scientific">Cocos nucifera</name>
    <name type="common">Coconut palm</name>
    <dbReference type="NCBI Taxonomy" id="13894"/>
    <lineage>
        <taxon>Eukaryota</taxon>
        <taxon>Viridiplantae</taxon>
        <taxon>Streptophyta</taxon>
        <taxon>Embryophyta</taxon>
        <taxon>Tracheophyta</taxon>
        <taxon>Spermatophyta</taxon>
        <taxon>Magnoliopsida</taxon>
        <taxon>Liliopsida</taxon>
        <taxon>Arecaceae</taxon>
        <taxon>Arecoideae</taxon>
        <taxon>Cocoseae</taxon>
        <taxon>Attaleinae</taxon>
        <taxon>Cocos</taxon>
    </lineage>
</organism>
<dbReference type="AlphaFoldDB" id="A0A8K0IX18"/>
<sequence length="104" mass="11942">MEEVEKLQHYFTNVLEFPKMEIAESKQKWEEISIITQSLEDHQVFHSQMAADRDAMINGGVWLVAGQLLATETRVPNFVPAKAGNPISMDNFTDQLRKMGYAWI</sequence>
<keyword evidence="2" id="KW-1185">Reference proteome</keyword>
<proteinExistence type="predicted"/>
<protein>
    <submittedName>
        <fullName evidence="1">Uncharacterized protein</fullName>
    </submittedName>
</protein>
<name>A0A8K0IX18_COCNU</name>
<reference evidence="1" key="1">
    <citation type="journal article" date="2017" name="Gigascience">
        <title>The genome draft of coconut (Cocos nucifera).</title>
        <authorList>
            <person name="Xiao Y."/>
            <person name="Xu P."/>
            <person name="Fan H."/>
            <person name="Baudouin L."/>
            <person name="Xia W."/>
            <person name="Bocs S."/>
            <person name="Xu J."/>
            <person name="Li Q."/>
            <person name="Guo A."/>
            <person name="Zhou L."/>
            <person name="Li J."/>
            <person name="Wu Y."/>
            <person name="Ma Z."/>
            <person name="Armero A."/>
            <person name="Issali A.E."/>
            <person name="Liu N."/>
            <person name="Peng M."/>
            <person name="Yang Y."/>
        </authorList>
    </citation>
    <scope>NUCLEOTIDE SEQUENCE</scope>
    <source>
        <tissue evidence="1">Spear leaf of Hainan Tall coconut</tissue>
    </source>
</reference>
<evidence type="ECO:0000313" key="1">
    <source>
        <dbReference type="EMBL" id="KAG1370079.1"/>
    </source>
</evidence>
<evidence type="ECO:0000313" key="2">
    <source>
        <dbReference type="Proteomes" id="UP000797356"/>
    </source>
</evidence>
<dbReference type="Proteomes" id="UP000797356">
    <property type="component" value="Chromosome 15"/>
</dbReference>
<gene>
    <name evidence="1" type="ORF">COCNU_15G004450</name>
</gene>
<comment type="caution">
    <text evidence="1">The sequence shown here is derived from an EMBL/GenBank/DDBJ whole genome shotgun (WGS) entry which is preliminary data.</text>
</comment>